<proteinExistence type="predicted"/>
<accession>A0ABN7C539</accession>
<evidence type="ECO:0000313" key="2">
    <source>
        <dbReference type="EMBL" id="BET97463.1"/>
    </source>
</evidence>
<evidence type="ECO:0000259" key="1">
    <source>
        <dbReference type="Pfam" id="PF08346"/>
    </source>
</evidence>
<dbReference type="Proteomes" id="UP001529514">
    <property type="component" value="Chromosome"/>
</dbReference>
<evidence type="ECO:0000313" key="3">
    <source>
        <dbReference type="Proteomes" id="UP001529514"/>
    </source>
</evidence>
<name>A0ABN7C539_9GAMM</name>
<reference evidence="2 3" key="1">
    <citation type="submission" date="2023-10" db="EMBL/GenBank/DDBJ databases">
        <title>Xenorhabdus taiwanensis sp. nov., a symbiotic bacterium associated with the entomopathogenic nematode Steinernema taiwanensis.</title>
        <authorList>
            <person name="Tseng C.T."/>
            <person name="Shu H.Y."/>
            <person name="Chen M.H."/>
            <person name="Fang Y.J."/>
            <person name="Wu T.L."/>
            <person name="Lin Y.C."/>
            <person name="Huang C.J."/>
        </authorList>
    </citation>
    <scope>NUCLEOTIDE SEQUENCE [LARGE SCALE GENOMIC DNA]</scope>
    <source>
        <strain evidence="2 3">TCT-1</strain>
    </source>
</reference>
<dbReference type="EMBL" id="AP028978">
    <property type="protein sequence ID" value="BET97463.1"/>
    <property type="molecule type" value="Genomic_DNA"/>
</dbReference>
<sequence>MEYLKSGLNATGQTRSKFRLGDITATTFADVLPVIQSNINGRAINCVSAKALHEVLGVRRDFSSWIDGRITEYGFIKNVDFSVL</sequence>
<organism evidence="2 3">
    <name type="scientific">Xenorhabdus taiwanensis</name>
    <dbReference type="NCBI Taxonomy" id="3085177"/>
    <lineage>
        <taxon>Bacteria</taxon>
        <taxon>Pseudomonadati</taxon>
        <taxon>Pseudomonadota</taxon>
        <taxon>Gammaproteobacteria</taxon>
        <taxon>Enterobacterales</taxon>
        <taxon>Morganellaceae</taxon>
        <taxon>Xenorhabdus</taxon>
    </lineage>
</organism>
<feature type="domain" description="AntA/AntB antirepressor" evidence="1">
    <location>
        <begin position="47"/>
        <end position="83"/>
    </location>
</feature>
<protein>
    <recommendedName>
        <fullName evidence="1">AntA/AntB antirepressor domain-containing protein</fullName>
    </recommendedName>
</protein>
<dbReference type="InterPro" id="IPR013557">
    <property type="entry name" value="AntA/B_antirep"/>
</dbReference>
<dbReference type="Pfam" id="PF08346">
    <property type="entry name" value="AntA"/>
    <property type="match status" value="1"/>
</dbReference>
<keyword evidence="3" id="KW-1185">Reference proteome</keyword>
<gene>
    <name evidence="2" type="ORF">TCT1_23840</name>
</gene>